<gene>
    <name evidence="2" type="ORF">GKIL_2862</name>
</gene>
<evidence type="ECO:0000313" key="2">
    <source>
        <dbReference type="EMBL" id="AGY59108.1"/>
    </source>
</evidence>
<dbReference type="STRING" id="1183438.GKIL_2862"/>
<sequence length="62" mass="7463">MEGPRPTLDQYRVCYHLCRMITGYYQPIVLVSYDQRIDRLYILAGQDLQVLIYPNGDWRIIR</sequence>
<organism evidence="2 3">
    <name type="scientific">Gloeobacter kilaueensis (strain ATCC BAA-2537 / CCAP 1431/1 / ULC 316 / JS1)</name>
    <dbReference type="NCBI Taxonomy" id="1183438"/>
    <lineage>
        <taxon>Bacteria</taxon>
        <taxon>Bacillati</taxon>
        <taxon>Cyanobacteriota</taxon>
        <taxon>Cyanophyceae</taxon>
        <taxon>Gloeobacterales</taxon>
        <taxon>Gloeobacteraceae</taxon>
        <taxon>Gloeobacter</taxon>
    </lineage>
</organism>
<name>U5QJP0_GLOK1</name>
<dbReference type="Pfam" id="PF21828">
    <property type="entry name" value="DUF6888"/>
    <property type="match status" value="1"/>
</dbReference>
<keyword evidence="3" id="KW-1185">Reference proteome</keyword>
<dbReference type="InterPro" id="IPR054181">
    <property type="entry name" value="DUF6888"/>
</dbReference>
<dbReference type="HOGENOM" id="CLU_195866_1_1_3"/>
<dbReference type="AlphaFoldDB" id="U5QJP0"/>
<evidence type="ECO:0000259" key="1">
    <source>
        <dbReference type="Pfam" id="PF21828"/>
    </source>
</evidence>
<accession>U5QJP0</accession>
<dbReference type="KEGG" id="glj:GKIL_2862"/>
<reference evidence="2 3" key="1">
    <citation type="journal article" date="2013" name="PLoS ONE">
        <title>Cultivation and Complete Genome Sequencing of Gloeobacter kilaueensis sp. nov., from a Lava Cave in Kilauea Caldera, Hawai'i.</title>
        <authorList>
            <person name="Saw J.H."/>
            <person name="Schatz M."/>
            <person name="Brown M.V."/>
            <person name="Kunkel D.D."/>
            <person name="Foster J.S."/>
            <person name="Shick H."/>
            <person name="Christensen S."/>
            <person name="Hou S."/>
            <person name="Wan X."/>
            <person name="Donachie S.P."/>
        </authorList>
    </citation>
    <scope>NUCLEOTIDE SEQUENCE [LARGE SCALE GENOMIC DNA]</scope>
    <source>
        <strain evidence="3">JS</strain>
    </source>
</reference>
<proteinExistence type="predicted"/>
<dbReference type="EMBL" id="CP003587">
    <property type="protein sequence ID" value="AGY59108.1"/>
    <property type="molecule type" value="Genomic_DNA"/>
</dbReference>
<feature type="domain" description="DUF6888" evidence="1">
    <location>
        <begin position="6"/>
        <end position="59"/>
    </location>
</feature>
<dbReference type="OrthoDB" id="535637at2"/>
<evidence type="ECO:0000313" key="3">
    <source>
        <dbReference type="Proteomes" id="UP000017396"/>
    </source>
</evidence>
<protein>
    <recommendedName>
        <fullName evidence="1">DUF6888 domain-containing protein</fullName>
    </recommendedName>
</protein>
<dbReference type="Proteomes" id="UP000017396">
    <property type="component" value="Chromosome"/>
</dbReference>